<comment type="caution">
    <text evidence="2">The sequence shown here is derived from an EMBL/GenBank/DDBJ whole genome shotgun (WGS) entry which is preliminary data.</text>
</comment>
<dbReference type="Proteomes" id="UP000317650">
    <property type="component" value="Chromosome 5"/>
</dbReference>
<dbReference type="AlphaFoldDB" id="A0A4S8JZ31"/>
<reference evidence="2 3" key="1">
    <citation type="journal article" date="2019" name="Nat. Plants">
        <title>Genome sequencing of Musa balbisiana reveals subgenome evolution and function divergence in polyploid bananas.</title>
        <authorList>
            <person name="Yao X."/>
        </authorList>
    </citation>
    <scope>NUCLEOTIDE SEQUENCE [LARGE SCALE GENOMIC DNA]</scope>
    <source>
        <strain evidence="3">cv. DH-PKW</strain>
        <tissue evidence="2">Leaves</tissue>
    </source>
</reference>
<accession>A0A4S8JZ31</accession>
<evidence type="ECO:0000313" key="2">
    <source>
        <dbReference type="EMBL" id="THU67608.1"/>
    </source>
</evidence>
<organism evidence="2 3">
    <name type="scientific">Musa balbisiana</name>
    <name type="common">Banana</name>
    <dbReference type="NCBI Taxonomy" id="52838"/>
    <lineage>
        <taxon>Eukaryota</taxon>
        <taxon>Viridiplantae</taxon>
        <taxon>Streptophyta</taxon>
        <taxon>Embryophyta</taxon>
        <taxon>Tracheophyta</taxon>
        <taxon>Spermatophyta</taxon>
        <taxon>Magnoliopsida</taxon>
        <taxon>Liliopsida</taxon>
        <taxon>Zingiberales</taxon>
        <taxon>Musaceae</taxon>
        <taxon>Musa</taxon>
    </lineage>
</organism>
<feature type="compositionally biased region" description="Polar residues" evidence="1">
    <location>
        <begin position="15"/>
        <end position="30"/>
    </location>
</feature>
<dbReference type="EMBL" id="PYDT01000003">
    <property type="protein sequence ID" value="THU67608.1"/>
    <property type="molecule type" value="Genomic_DNA"/>
</dbReference>
<keyword evidence="3" id="KW-1185">Reference proteome</keyword>
<gene>
    <name evidence="2" type="ORF">C4D60_Mb05t26490</name>
</gene>
<protein>
    <submittedName>
        <fullName evidence="2">Uncharacterized protein</fullName>
    </submittedName>
</protein>
<proteinExistence type="predicted"/>
<evidence type="ECO:0000256" key="1">
    <source>
        <dbReference type="SAM" id="MobiDB-lite"/>
    </source>
</evidence>
<name>A0A4S8JZ31_MUSBA</name>
<feature type="region of interest" description="Disordered" evidence="1">
    <location>
        <begin position="1"/>
        <end position="30"/>
    </location>
</feature>
<evidence type="ECO:0000313" key="3">
    <source>
        <dbReference type="Proteomes" id="UP000317650"/>
    </source>
</evidence>
<sequence length="63" mass="6934">MQADRVESNAAVITRESTTPTAAGQTNAASSLSRNKRRWIRLRFRAASHDLVMEAVFLLVACS</sequence>